<dbReference type="EMBL" id="CP090166">
    <property type="protein sequence ID" value="UJO16920.1"/>
    <property type="molecule type" value="Genomic_DNA"/>
</dbReference>
<dbReference type="OMA" id="AMTHRVE"/>
<dbReference type="OrthoDB" id="3646030at2759"/>
<dbReference type="SMART" id="SM00225">
    <property type="entry name" value="BTB"/>
    <property type="match status" value="1"/>
</dbReference>
<protein>
    <recommendedName>
        <fullName evidence="1">BTB domain-containing protein</fullName>
    </recommendedName>
</protein>
<evidence type="ECO:0000313" key="2">
    <source>
        <dbReference type="EMBL" id="UJO16920.1"/>
    </source>
</evidence>
<dbReference type="Pfam" id="PF00651">
    <property type="entry name" value="BTB"/>
    <property type="match status" value="1"/>
</dbReference>
<sequence>MMEQLKVAFSAYRNEDRFADFTVVYGDKKCRLHRCFIAAHSKWFERCLSGSFSKDTECVIELKDGQPEAVDRMIQYFYDFDYDGDLGNDSIAERKPYQKKAVDNVQLHAHVYEIAHKYEIPELKTLALTKFKQASAPVLTNGNQMLGAAYTVYKCIELPDHDRTLPG</sequence>
<evidence type="ECO:0000313" key="3">
    <source>
        <dbReference type="Proteomes" id="UP000756132"/>
    </source>
</evidence>
<dbReference type="RefSeq" id="XP_047761286.1">
    <property type="nucleotide sequence ID" value="XM_047903858.1"/>
</dbReference>
<reference evidence="2" key="2">
    <citation type="journal article" date="2022" name="Microb. Genom.">
        <title>A chromosome-scale genome assembly of the tomato pathogen Cladosporium fulvum reveals a compartmentalized genome architecture and the presence of a dispensable chromosome.</title>
        <authorList>
            <person name="Zaccaron A.Z."/>
            <person name="Chen L.H."/>
            <person name="Samaras A."/>
            <person name="Stergiopoulos I."/>
        </authorList>
    </citation>
    <scope>NUCLEOTIDE SEQUENCE</scope>
    <source>
        <strain evidence="2">Race5_Kim</strain>
    </source>
</reference>
<gene>
    <name evidence="2" type="ORF">CLAFUR5_04710</name>
</gene>
<dbReference type="InterPro" id="IPR000210">
    <property type="entry name" value="BTB/POZ_dom"/>
</dbReference>
<dbReference type="PANTHER" id="PTHR47843">
    <property type="entry name" value="BTB DOMAIN-CONTAINING PROTEIN-RELATED"/>
    <property type="match status" value="1"/>
</dbReference>
<dbReference type="Gene3D" id="3.30.710.10">
    <property type="entry name" value="Potassium Channel Kv1.1, Chain A"/>
    <property type="match status" value="1"/>
</dbReference>
<dbReference type="PROSITE" id="PS50097">
    <property type="entry name" value="BTB"/>
    <property type="match status" value="1"/>
</dbReference>
<name>A0A9Q8P879_PASFU</name>
<proteinExistence type="predicted"/>
<accession>A0A9Q8P879</accession>
<evidence type="ECO:0000259" key="1">
    <source>
        <dbReference type="PROSITE" id="PS50097"/>
    </source>
</evidence>
<dbReference type="AlphaFoldDB" id="A0A9Q8P879"/>
<dbReference type="SUPFAM" id="SSF54695">
    <property type="entry name" value="POZ domain"/>
    <property type="match status" value="1"/>
</dbReference>
<dbReference type="InterPro" id="IPR011333">
    <property type="entry name" value="SKP1/BTB/POZ_sf"/>
</dbReference>
<reference evidence="2" key="1">
    <citation type="submission" date="2021-12" db="EMBL/GenBank/DDBJ databases">
        <authorList>
            <person name="Zaccaron A."/>
            <person name="Stergiopoulos I."/>
        </authorList>
    </citation>
    <scope>NUCLEOTIDE SEQUENCE</scope>
    <source>
        <strain evidence="2">Race5_Kim</strain>
    </source>
</reference>
<keyword evidence="3" id="KW-1185">Reference proteome</keyword>
<dbReference type="GeneID" id="71984588"/>
<dbReference type="CDD" id="cd18186">
    <property type="entry name" value="BTB_POZ_ZBTB_KLHL-like"/>
    <property type="match status" value="1"/>
</dbReference>
<feature type="domain" description="BTB" evidence="1">
    <location>
        <begin position="19"/>
        <end position="79"/>
    </location>
</feature>
<dbReference type="Proteomes" id="UP000756132">
    <property type="component" value="Chromosome 4"/>
</dbReference>
<organism evidence="2 3">
    <name type="scientific">Passalora fulva</name>
    <name type="common">Tomato leaf mold</name>
    <name type="synonym">Cladosporium fulvum</name>
    <dbReference type="NCBI Taxonomy" id="5499"/>
    <lineage>
        <taxon>Eukaryota</taxon>
        <taxon>Fungi</taxon>
        <taxon>Dikarya</taxon>
        <taxon>Ascomycota</taxon>
        <taxon>Pezizomycotina</taxon>
        <taxon>Dothideomycetes</taxon>
        <taxon>Dothideomycetidae</taxon>
        <taxon>Mycosphaerellales</taxon>
        <taxon>Mycosphaerellaceae</taxon>
        <taxon>Fulvia</taxon>
    </lineage>
</organism>
<dbReference type="PANTHER" id="PTHR47843:SF5">
    <property type="entry name" value="BTB_POZ DOMAIN PROTEIN"/>
    <property type="match status" value="1"/>
</dbReference>
<dbReference type="KEGG" id="ffu:CLAFUR5_04710"/>